<dbReference type="InterPro" id="IPR027266">
    <property type="entry name" value="TrmE/GcvT-like"/>
</dbReference>
<dbReference type="InterPro" id="IPR029043">
    <property type="entry name" value="GcvT/YgfZ_C"/>
</dbReference>
<evidence type="ECO:0000259" key="2">
    <source>
        <dbReference type="Pfam" id="PF01571"/>
    </source>
</evidence>
<dbReference type="EMBL" id="JAAGOX010000015">
    <property type="protein sequence ID" value="NDW45524.1"/>
    <property type="molecule type" value="Genomic_DNA"/>
</dbReference>
<dbReference type="InterPro" id="IPR006222">
    <property type="entry name" value="GCVT_N"/>
</dbReference>
<dbReference type="InterPro" id="IPR013977">
    <property type="entry name" value="GcvT_C"/>
</dbReference>
<dbReference type="Pfam" id="PF08669">
    <property type="entry name" value="GCV_T_C"/>
    <property type="match status" value="1"/>
</dbReference>
<dbReference type="PANTHER" id="PTHR43757">
    <property type="entry name" value="AMINOMETHYLTRANSFERASE"/>
    <property type="match status" value="1"/>
</dbReference>
<dbReference type="Pfam" id="PF01571">
    <property type="entry name" value="GCV_T"/>
    <property type="match status" value="1"/>
</dbReference>
<dbReference type="GO" id="GO:0016740">
    <property type="term" value="F:transferase activity"/>
    <property type="evidence" value="ECO:0007669"/>
    <property type="project" value="UniProtKB-KW"/>
</dbReference>
<gene>
    <name evidence="4" type="ORF">G0P99_11180</name>
</gene>
<feature type="domain" description="Aminomethyltransferase C-terminal" evidence="3">
    <location>
        <begin position="313"/>
        <end position="386"/>
    </location>
</feature>
<dbReference type="GO" id="GO:0005829">
    <property type="term" value="C:cytosol"/>
    <property type="evidence" value="ECO:0007669"/>
    <property type="project" value="TreeGrafter"/>
</dbReference>
<dbReference type="RefSeq" id="WP_164129776.1">
    <property type="nucleotide sequence ID" value="NZ_JAAGOX010000015.1"/>
</dbReference>
<dbReference type="Gene3D" id="3.30.1360.120">
    <property type="entry name" value="Probable tRNA modification gtpase trme, domain 1"/>
    <property type="match status" value="1"/>
</dbReference>
<accession>A0A6B2NSY3</accession>
<proteinExistence type="predicted"/>
<protein>
    <submittedName>
        <fullName evidence="4">Aminomethyl transferase family protein</fullName>
    </submittedName>
</protein>
<comment type="caution">
    <text evidence="4">The sequence shown here is derived from an EMBL/GenBank/DDBJ whole genome shotgun (WGS) entry which is preliminary data.</text>
</comment>
<feature type="binding site" evidence="1">
    <location>
        <position position="205"/>
    </location>
    <ligand>
        <name>substrate</name>
    </ligand>
</feature>
<dbReference type="PIRSF" id="PIRSF006487">
    <property type="entry name" value="GcvT"/>
    <property type="match status" value="1"/>
</dbReference>
<dbReference type="AlphaFoldDB" id="A0A6B2NSY3"/>
<evidence type="ECO:0000256" key="1">
    <source>
        <dbReference type="PIRSR" id="PIRSR006487-1"/>
    </source>
</evidence>
<organism evidence="4">
    <name type="scientific">Ruegeria sp. PrR005</name>
    <dbReference type="NCBI Taxonomy" id="2706882"/>
    <lineage>
        <taxon>Bacteria</taxon>
        <taxon>Pseudomonadati</taxon>
        <taxon>Pseudomonadota</taxon>
        <taxon>Alphaproteobacteria</taxon>
        <taxon>Rhodobacterales</taxon>
        <taxon>Roseobacteraceae</taxon>
        <taxon>Ruegeria</taxon>
    </lineage>
</organism>
<dbReference type="PANTHER" id="PTHR43757:SF2">
    <property type="entry name" value="AMINOMETHYLTRANSFERASE, MITOCHONDRIAL"/>
    <property type="match status" value="1"/>
</dbReference>
<feature type="domain" description="GCVT N-terminal" evidence="2">
    <location>
        <begin position="46"/>
        <end position="281"/>
    </location>
</feature>
<sequence>MKDTRHDLPPEHIPLGLIPTPFQPRLELLSRTKDWMNWAGYISPAVLDTMEFEYFAIRNQATLFDISPMHKYRISGPEALAMLNRLVTRDVRKLAPGRVAYVMWCDEDGMVIDDGTLFRLSETEFRLCCQEPQFSWLLDAAWGYDAQIEDESHNVAGLSLQGPTSASVLRGAGFEIDTLRPFDLAEVEPGLVISRTGFTGDLGYELWISPDRALALWDRLWDAGQIWGIRAIGYHALNMARIEAGFIAAGVEFQPIHHTLRLHRGRTPLELGFAWLVDFDKGHFNGRRALAAHAKRGPRSMIVKLDIGGFKPAADALIYHRKKREVGHVTSAMWSPTLKRNIALAEIRAPFGTDRTSDLWVEIYLNQEGVWQRRMARATVLSQPFFRNPRARATPPAAF</sequence>
<dbReference type="SUPFAM" id="SSF103025">
    <property type="entry name" value="Folate-binding domain"/>
    <property type="match status" value="1"/>
</dbReference>
<evidence type="ECO:0000259" key="3">
    <source>
        <dbReference type="Pfam" id="PF08669"/>
    </source>
</evidence>
<name>A0A6B2NSY3_9RHOB</name>
<reference evidence="4" key="1">
    <citation type="submission" date="2020-02" db="EMBL/GenBank/DDBJ databases">
        <title>Delineation of the pyrene-degrading pathway in Roseobacter clade bacteria by genomic analysis.</title>
        <authorList>
            <person name="Zhou H."/>
            <person name="Wang H."/>
        </authorList>
    </citation>
    <scope>NUCLEOTIDE SEQUENCE</scope>
    <source>
        <strain evidence="4">PrR005</strain>
    </source>
</reference>
<dbReference type="InterPro" id="IPR028896">
    <property type="entry name" value="GcvT/YgfZ/DmdA"/>
</dbReference>
<evidence type="ECO:0000313" key="4">
    <source>
        <dbReference type="EMBL" id="NDW45524.1"/>
    </source>
</evidence>
<keyword evidence="4" id="KW-0808">Transferase</keyword>
<dbReference type="SUPFAM" id="SSF101790">
    <property type="entry name" value="Aminomethyltransferase beta-barrel domain"/>
    <property type="match status" value="1"/>
</dbReference>